<dbReference type="OrthoDB" id="5596051at2759"/>
<reference evidence="1 2" key="1">
    <citation type="submission" date="2018-11" db="EMBL/GenBank/DDBJ databases">
        <authorList>
            <consortium name="Pathogen Informatics"/>
        </authorList>
    </citation>
    <scope>NUCLEOTIDE SEQUENCE [LARGE SCALE GENOMIC DNA]</scope>
</reference>
<evidence type="ECO:0000313" key="2">
    <source>
        <dbReference type="Proteomes" id="UP000050761"/>
    </source>
</evidence>
<keyword evidence="2" id="KW-1185">Reference proteome</keyword>
<dbReference type="WBParaSite" id="HPBE_0000034501-mRNA-1">
    <property type="protein sequence ID" value="HPBE_0000034501-mRNA-1"/>
    <property type="gene ID" value="HPBE_0000034501"/>
</dbReference>
<organism evidence="2 3">
    <name type="scientific">Heligmosomoides polygyrus</name>
    <name type="common">Parasitic roundworm</name>
    <dbReference type="NCBI Taxonomy" id="6339"/>
    <lineage>
        <taxon>Eukaryota</taxon>
        <taxon>Metazoa</taxon>
        <taxon>Ecdysozoa</taxon>
        <taxon>Nematoda</taxon>
        <taxon>Chromadorea</taxon>
        <taxon>Rhabditida</taxon>
        <taxon>Rhabditina</taxon>
        <taxon>Rhabditomorpha</taxon>
        <taxon>Strongyloidea</taxon>
        <taxon>Heligmosomidae</taxon>
        <taxon>Heligmosomoides</taxon>
    </lineage>
</organism>
<evidence type="ECO:0000313" key="1">
    <source>
        <dbReference type="EMBL" id="VDO18728.1"/>
    </source>
</evidence>
<dbReference type="AlphaFoldDB" id="A0A183F2I4"/>
<sequence length="72" mass="8278">MSDSDWLQKVLPIWAALENLVDRDVVHSIDSVDKITGSGKDLKSRWAARYTIWIRSRSVMAAKGYLVHFMKN</sequence>
<proteinExistence type="predicted"/>
<dbReference type="EMBL" id="UZAH01000221">
    <property type="protein sequence ID" value="VDO18728.1"/>
    <property type="molecule type" value="Genomic_DNA"/>
</dbReference>
<protein>
    <submittedName>
        <fullName evidence="3">DDE_Tnp_1_7 domain-containing protein</fullName>
    </submittedName>
</protein>
<accession>A0A3P7WMC2</accession>
<name>A0A183F2I4_HELPZ</name>
<dbReference type="Proteomes" id="UP000050761">
    <property type="component" value="Unassembled WGS sequence"/>
</dbReference>
<evidence type="ECO:0000313" key="3">
    <source>
        <dbReference type="WBParaSite" id="HPBE_0000034501-mRNA-1"/>
    </source>
</evidence>
<accession>A0A183F2I4</accession>
<reference evidence="3" key="2">
    <citation type="submission" date="2019-09" db="UniProtKB">
        <authorList>
            <consortium name="WormBaseParasite"/>
        </authorList>
    </citation>
    <scope>IDENTIFICATION</scope>
</reference>
<gene>
    <name evidence="1" type="ORF">HPBE_LOCUS346</name>
</gene>